<feature type="transmembrane region" description="Helical" evidence="6">
    <location>
        <begin position="97"/>
        <end position="115"/>
    </location>
</feature>
<feature type="transmembrane region" description="Helical" evidence="6">
    <location>
        <begin position="122"/>
        <end position="142"/>
    </location>
</feature>
<protein>
    <submittedName>
        <fullName evidence="8">Threonine/homoserine exporter RhtA</fullName>
    </submittedName>
</protein>
<dbReference type="OrthoDB" id="9815120at2"/>
<evidence type="ECO:0000256" key="1">
    <source>
        <dbReference type="ARBA" id="ARBA00004141"/>
    </source>
</evidence>
<feature type="transmembrane region" description="Helical" evidence="6">
    <location>
        <begin position="38"/>
        <end position="59"/>
    </location>
</feature>
<dbReference type="GO" id="GO:0016020">
    <property type="term" value="C:membrane"/>
    <property type="evidence" value="ECO:0007669"/>
    <property type="project" value="UniProtKB-SubCell"/>
</dbReference>
<evidence type="ECO:0000259" key="7">
    <source>
        <dbReference type="Pfam" id="PF00892"/>
    </source>
</evidence>
<evidence type="ECO:0000256" key="5">
    <source>
        <dbReference type="ARBA" id="ARBA00023136"/>
    </source>
</evidence>
<accession>A0A370XDG8</accession>
<keyword evidence="4 6" id="KW-1133">Transmembrane helix</keyword>
<evidence type="ECO:0000313" key="9">
    <source>
        <dbReference type="Proteomes" id="UP000255334"/>
    </source>
</evidence>
<dbReference type="SUPFAM" id="SSF103481">
    <property type="entry name" value="Multidrug resistance efflux transporter EmrE"/>
    <property type="match status" value="2"/>
</dbReference>
<dbReference type="InterPro" id="IPR037185">
    <property type="entry name" value="EmrE-like"/>
</dbReference>
<dbReference type="AlphaFoldDB" id="A0A370XDG8"/>
<comment type="similarity">
    <text evidence="2">Belongs to the EamA transporter family.</text>
</comment>
<evidence type="ECO:0000256" key="4">
    <source>
        <dbReference type="ARBA" id="ARBA00022989"/>
    </source>
</evidence>
<evidence type="ECO:0000256" key="2">
    <source>
        <dbReference type="ARBA" id="ARBA00007362"/>
    </source>
</evidence>
<dbReference type="Pfam" id="PF00892">
    <property type="entry name" value="EamA"/>
    <property type="match status" value="1"/>
</dbReference>
<evidence type="ECO:0000313" key="8">
    <source>
        <dbReference type="EMBL" id="RDS86310.1"/>
    </source>
</evidence>
<comment type="subcellular location">
    <subcellularLocation>
        <location evidence="1">Membrane</location>
        <topology evidence="1">Multi-pass membrane protein</topology>
    </subcellularLocation>
</comment>
<feature type="transmembrane region" description="Helical" evidence="6">
    <location>
        <begin position="71"/>
        <end position="91"/>
    </location>
</feature>
<evidence type="ECO:0000256" key="3">
    <source>
        <dbReference type="ARBA" id="ARBA00022692"/>
    </source>
</evidence>
<feature type="transmembrane region" description="Helical" evidence="6">
    <location>
        <begin position="264"/>
        <end position="283"/>
    </location>
</feature>
<dbReference type="PANTHER" id="PTHR32322">
    <property type="entry name" value="INNER MEMBRANE TRANSPORTER"/>
    <property type="match status" value="1"/>
</dbReference>
<sequence length="293" mass="30444">MSSHRSFAPTLLAIGALLIAMSSYQCGAALAKQLFPHIGAQGATAFRLGLSALMLLAVRRPWRTVRRDADWRALWGYGLSMGVMNMVFYMALRTIPLGIAVALEFTGPLAIALFSSRRVVDFAWIVLAVIGLLLLLPLRGQVHALDPAGVLYALAAGVGWALYILFGQKAGATHGGDAVTLGIAIGALVAVPVGVAHAGTALLSPAWLPLGLGVAVLSSVLPYSLEMVALTRLPARTFSVLLSLEPAIAALAGVVFLGERLETLQWLAITAIVAASAGAAIGVSRPAVEPVVN</sequence>
<name>A0A370XDG8_9GAMM</name>
<proteinExistence type="inferred from homology"/>
<comment type="caution">
    <text evidence="8">The sequence shown here is derived from an EMBL/GenBank/DDBJ whole genome shotgun (WGS) entry which is preliminary data.</text>
</comment>
<dbReference type="InterPro" id="IPR000620">
    <property type="entry name" value="EamA_dom"/>
</dbReference>
<keyword evidence="5 6" id="KW-0472">Membrane</keyword>
<feature type="transmembrane region" description="Helical" evidence="6">
    <location>
        <begin position="178"/>
        <end position="200"/>
    </location>
</feature>
<feature type="transmembrane region" description="Helical" evidence="6">
    <location>
        <begin position="206"/>
        <end position="225"/>
    </location>
</feature>
<feature type="transmembrane region" description="Helical" evidence="6">
    <location>
        <begin position="148"/>
        <end position="166"/>
    </location>
</feature>
<keyword evidence="9" id="KW-1185">Reference proteome</keyword>
<feature type="domain" description="EamA" evidence="7">
    <location>
        <begin position="148"/>
        <end position="277"/>
    </location>
</feature>
<keyword evidence="3 6" id="KW-0812">Transmembrane</keyword>
<organism evidence="8 9">
    <name type="scientific">Dyella psychrodurans</name>
    <dbReference type="NCBI Taxonomy" id="1927960"/>
    <lineage>
        <taxon>Bacteria</taxon>
        <taxon>Pseudomonadati</taxon>
        <taxon>Pseudomonadota</taxon>
        <taxon>Gammaproteobacteria</taxon>
        <taxon>Lysobacterales</taxon>
        <taxon>Rhodanobacteraceae</taxon>
        <taxon>Dyella</taxon>
    </lineage>
</organism>
<dbReference type="NCBIfam" id="NF007823">
    <property type="entry name" value="PRK10532.1"/>
    <property type="match status" value="1"/>
</dbReference>
<dbReference type="Proteomes" id="UP000255334">
    <property type="component" value="Unassembled WGS sequence"/>
</dbReference>
<evidence type="ECO:0000256" key="6">
    <source>
        <dbReference type="SAM" id="Phobius"/>
    </source>
</evidence>
<dbReference type="PANTHER" id="PTHR32322:SF2">
    <property type="entry name" value="EAMA DOMAIN-CONTAINING PROTEIN"/>
    <property type="match status" value="1"/>
</dbReference>
<reference evidence="8 9" key="1">
    <citation type="submission" date="2018-07" db="EMBL/GenBank/DDBJ databases">
        <title>Dyella monticola sp. nov. and Dyella psychrodurans sp. nov. isolated from monsoon evergreen broad-leaved forest soil of Dinghu Mountain, China.</title>
        <authorList>
            <person name="Gao Z."/>
            <person name="Qiu L."/>
        </authorList>
    </citation>
    <scope>NUCLEOTIDE SEQUENCE [LARGE SCALE GENOMIC DNA]</scope>
    <source>
        <strain evidence="8 9">4MSK11</strain>
    </source>
</reference>
<dbReference type="EMBL" id="QRBF01000001">
    <property type="protein sequence ID" value="RDS86310.1"/>
    <property type="molecule type" value="Genomic_DNA"/>
</dbReference>
<dbReference type="InterPro" id="IPR050638">
    <property type="entry name" value="AA-Vitamin_Transporters"/>
</dbReference>
<dbReference type="RefSeq" id="WP_115476563.1">
    <property type="nucleotide sequence ID" value="NZ_QRBF01000001.1"/>
</dbReference>
<gene>
    <name evidence="8" type="ORF">DWU99_03355</name>
</gene>
<feature type="transmembrane region" description="Helical" evidence="6">
    <location>
        <begin position="237"/>
        <end position="258"/>
    </location>
</feature>